<accession>A0A553HLF8</accession>
<keyword evidence="2" id="KW-1185">Reference proteome</keyword>
<proteinExistence type="predicted"/>
<comment type="caution">
    <text evidence="1">The sequence shown here is derived from an EMBL/GenBank/DDBJ whole genome shotgun (WGS) entry which is preliminary data.</text>
</comment>
<protein>
    <submittedName>
        <fullName evidence="1">Uncharacterized protein</fullName>
    </submittedName>
</protein>
<gene>
    <name evidence="1" type="ORF">FHL15_010317</name>
</gene>
<dbReference type="EMBL" id="VFLP01000080">
    <property type="protein sequence ID" value="TRX88747.1"/>
    <property type="molecule type" value="Genomic_DNA"/>
</dbReference>
<name>A0A553HLF8_9PEZI</name>
<dbReference type="Proteomes" id="UP000319160">
    <property type="component" value="Unassembled WGS sequence"/>
</dbReference>
<dbReference type="AlphaFoldDB" id="A0A553HLF8"/>
<sequence>MRVGEERKRRESAYHDSPVTVHAMSVRPVILDIRIPRLDNSNLGLLDRAGDEADPDPYFKPPVSHVIQQQSTILAVQCLANPHSTRVMKKKAFLSSRPACLVTVRHGTLNKYAAEENGEFRGPKSLVGRETHCGVHYGCPLARDVV</sequence>
<organism evidence="1 2">
    <name type="scientific">Xylaria flabelliformis</name>
    <dbReference type="NCBI Taxonomy" id="2512241"/>
    <lineage>
        <taxon>Eukaryota</taxon>
        <taxon>Fungi</taxon>
        <taxon>Dikarya</taxon>
        <taxon>Ascomycota</taxon>
        <taxon>Pezizomycotina</taxon>
        <taxon>Sordariomycetes</taxon>
        <taxon>Xylariomycetidae</taxon>
        <taxon>Xylariales</taxon>
        <taxon>Xylariaceae</taxon>
        <taxon>Xylaria</taxon>
    </lineage>
</organism>
<reference evidence="2" key="1">
    <citation type="submission" date="2019-06" db="EMBL/GenBank/DDBJ databases">
        <title>Draft genome sequence of the griseofulvin-producing fungus Xylaria cubensis strain G536.</title>
        <authorList>
            <person name="Mead M.E."/>
            <person name="Raja H.A."/>
            <person name="Steenwyk J.L."/>
            <person name="Knowles S.L."/>
            <person name="Oberlies N.H."/>
            <person name="Rokas A."/>
        </authorList>
    </citation>
    <scope>NUCLEOTIDE SEQUENCE [LARGE SCALE GENOMIC DNA]</scope>
    <source>
        <strain evidence="2">G536</strain>
    </source>
</reference>
<evidence type="ECO:0000313" key="2">
    <source>
        <dbReference type="Proteomes" id="UP000319160"/>
    </source>
</evidence>
<evidence type="ECO:0000313" key="1">
    <source>
        <dbReference type="EMBL" id="TRX88747.1"/>
    </source>
</evidence>